<dbReference type="EnsemblMetazoa" id="GPPI051006-RA">
    <property type="protein sequence ID" value="GPPI051006-PA"/>
    <property type="gene ID" value="GPPI051006"/>
</dbReference>
<proteinExistence type="predicted"/>
<feature type="region of interest" description="Disordered" evidence="1">
    <location>
        <begin position="1"/>
        <end position="30"/>
    </location>
</feature>
<accession>A0A1B0C755</accession>
<evidence type="ECO:0000313" key="3">
    <source>
        <dbReference type="Proteomes" id="UP000092460"/>
    </source>
</evidence>
<evidence type="ECO:0000256" key="1">
    <source>
        <dbReference type="SAM" id="MobiDB-lite"/>
    </source>
</evidence>
<dbReference type="EMBL" id="JXJN01027619">
    <property type="status" value="NOT_ANNOTATED_CDS"/>
    <property type="molecule type" value="Genomic_DNA"/>
</dbReference>
<evidence type="ECO:0000313" key="2">
    <source>
        <dbReference type="EnsemblMetazoa" id="GPPI051006-PA"/>
    </source>
</evidence>
<keyword evidence="3" id="KW-1185">Reference proteome</keyword>
<dbReference type="AlphaFoldDB" id="A0A1B0C755"/>
<name>A0A1B0C755_9MUSC</name>
<organism evidence="2 3">
    <name type="scientific">Glossina palpalis gambiensis</name>
    <dbReference type="NCBI Taxonomy" id="67801"/>
    <lineage>
        <taxon>Eukaryota</taxon>
        <taxon>Metazoa</taxon>
        <taxon>Ecdysozoa</taxon>
        <taxon>Arthropoda</taxon>
        <taxon>Hexapoda</taxon>
        <taxon>Insecta</taxon>
        <taxon>Pterygota</taxon>
        <taxon>Neoptera</taxon>
        <taxon>Endopterygota</taxon>
        <taxon>Diptera</taxon>
        <taxon>Brachycera</taxon>
        <taxon>Muscomorpha</taxon>
        <taxon>Hippoboscoidea</taxon>
        <taxon>Glossinidae</taxon>
        <taxon>Glossina</taxon>
    </lineage>
</organism>
<dbReference type="VEuPathDB" id="VectorBase:GPPI051006"/>
<sequence length="278" mass="31773">RRYSLFDNTPPRLSVLPTQISSSTQERKHSLGPVPEIRINQLPLKQITALQQRKARSLGNSPVYRKKKIENLPKLIDHYYDNAEVENSKKNNQIDGLCHSQQRQQQHISRCSEQTQNSRGSNFNKFVNSIGAKGHKRLLAPSSIISNGGNPLQNSQELQPLVYESNSTPKDLRKRQQLTNTAAERSNSPKHNNCLLLRRRSEFYDPSFSPNNLYQQLKVCRFNNFLQISPSLALLIIVLKQPYRPTLGPAPHILKTLKLYSKTKIDLILILAIHLTAR</sequence>
<protein>
    <submittedName>
        <fullName evidence="2">Uncharacterized protein</fullName>
    </submittedName>
</protein>
<dbReference type="Proteomes" id="UP000092460">
    <property type="component" value="Unassembled WGS sequence"/>
</dbReference>
<reference evidence="2" key="2">
    <citation type="submission" date="2020-05" db="UniProtKB">
        <authorList>
            <consortium name="EnsemblMetazoa"/>
        </authorList>
    </citation>
    <scope>IDENTIFICATION</scope>
    <source>
        <strain evidence="2">IAEA</strain>
    </source>
</reference>
<reference evidence="3" key="1">
    <citation type="submission" date="2015-01" db="EMBL/GenBank/DDBJ databases">
        <authorList>
            <person name="Aksoy S."/>
            <person name="Warren W."/>
            <person name="Wilson R.K."/>
        </authorList>
    </citation>
    <scope>NUCLEOTIDE SEQUENCE [LARGE SCALE GENOMIC DNA]</scope>
    <source>
        <strain evidence="3">IAEA</strain>
    </source>
</reference>